<dbReference type="Gene3D" id="3.40.30.10">
    <property type="entry name" value="Glutaredoxin"/>
    <property type="match status" value="1"/>
</dbReference>
<dbReference type="InterPro" id="IPR022551">
    <property type="entry name" value="BrxC"/>
</dbReference>
<evidence type="ECO:0008006" key="3">
    <source>
        <dbReference type="Google" id="ProtNLM"/>
    </source>
</evidence>
<dbReference type="STRING" id="200991.AUC31_03690"/>
<proteinExistence type="predicted"/>
<reference evidence="1" key="1">
    <citation type="submission" date="2016-01" db="EMBL/GenBank/DDBJ databases">
        <title>Complete genome of Planococcus rifietoensis type strain M8.</title>
        <authorList>
            <person name="See-Too W.S."/>
        </authorList>
    </citation>
    <scope>NUCLEOTIDE SEQUENCE [LARGE SCALE GENOMIC DNA]</scope>
    <source>
        <strain evidence="1">M8</strain>
    </source>
</reference>
<dbReference type="RefSeq" id="WP_058381123.1">
    <property type="nucleotide sequence ID" value="NZ_CP013659.2"/>
</dbReference>
<evidence type="ECO:0000313" key="2">
    <source>
        <dbReference type="Proteomes" id="UP000067683"/>
    </source>
</evidence>
<dbReference type="Pfam" id="PF11009">
    <property type="entry name" value="BrxC"/>
    <property type="match status" value="1"/>
</dbReference>
<dbReference type="AlphaFoldDB" id="A0A0U2XEE3"/>
<dbReference type="OrthoDB" id="677051at2"/>
<evidence type="ECO:0000313" key="1">
    <source>
        <dbReference type="EMBL" id="ALS74416.1"/>
    </source>
</evidence>
<accession>A0A0U2XEE3</accession>
<sequence>MENFVHVRNLDELKQAVGNEQHYWLLKHSSTCPVSAGAWKEYSEYASLHPHQLFLYLVVQEDKELSTSIEEITGVRHESPQLFHFASEQVDWHASHNKIKSKAMEAFIA</sequence>
<dbReference type="KEGG" id="prt:AUC31_03690"/>
<dbReference type="SUPFAM" id="SSF52833">
    <property type="entry name" value="Thioredoxin-like"/>
    <property type="match status" value="1"/>
</dbReference>
<dbReference type="EMBL" id="CP013659">
    <property type="protein sequence ID" value="ALS74416.1"/>
    <property type="molecule type" value="Genomic_DNA"/>
</dbReference>
<keyword evidence="2" id="KW-1185">Reference proteome</keyword>
<dbReference type="InterPro" id="IPR036249">
    <property type="entry name" value="Thioredoxin-like_sf"/>
</dbReference>
<name>A0A0U2XEE3_9BACL</name>
<protein>
    <recommendedName>
        <fullName evidence="3">General stress protein</fullName>
    </recommendedName>
</protein>
<gene>
    <name evidence="1" type="ORF">AUC31_03690</name>
</gene>
<dbReference type="NCBIfam" id="TIGR04019">
    <property type="entry name" value="B_thiol_YtxJ"/>
    <property type="match status" value="1"/>
</dbReference>
<organism evidence="1 2">
    <name type="scientific">Planococcus rifietoensis</name>
    <dbReference type="NCBI Taxonomy" id="200991"/>
    <lineage>
        <taxon>Bacteria</taxon>
        <taxon>Bacillati</taxon>
        <taxon>Bacillota</taxon>
        <taxon>Bacilli</taxon>
        <taxon>Bacillales</taxon>
        <taxon>Caryophanaceae</taxon>
        <taxon>Planococcus</taxon>
    </lineage>
</organism>
<dbReference type="Proteomes" id="UP000067683">
    <property type="component" value="Chromosome"/>
</dbReference>